<keyword evidence="2 4" id="KW-0067">ATP-binding</keyword>
<keyword evidence="5" id="KW-1185">Reference proteome</keyword>
<evidence type="ECO:0000256" key="1">
    <source>
        <dbReference type="ARBA" id="ARBA00022741"/>
    </source>
</evidence>
<dbReference type="EMBL" id="VTPS01000013">
    <property type="protein sequence ID" value="TZE81462.1"/>
    <property type="molecule type" value="Genomic_DNA"/>
</dbReference>
<dbReference type="InterPro" id="IPR003439">
    <property type="entry name" value="ABC_transporter-like_ATP-bd"/>
</dbReference>
<proteinExistence type="predicted"/>
<reference evidence="4 5" key="1">
    <citation type="submission" date="2019-08" db="EMBL/GenBank/DDBJ databases">
        <title>Calorimonas adulescens gen. nov., sp. nov., an anaerobic thermophilic bacterium from Sakhalin hot spring.</title>
        <authorList>
            <person name="Khomyakova M.A."/>
            <person name="Merkel A.Y."/>
            <person name="Novikov A."/>
            <person name="Bonch-Osmolovskaya E.A."/>
            <person name="Slobodkin A.I."/>
        </authorList>
    </citation>
    <scope>NUCLEOTIDE SEQUENCE [LARGE SCALE GENOMIC DNA]</scope>
    <source>
        <strain evidence="4 5">A05MB</strain>
    </source>
</reference>
<comment type="caution">
    <text evidence="4">The sequence shown here is derived from an EMBL/GenBank/DDBJ whole genome shotgun (WGS) entry which is preliminary data.</text>
</comment>
<feature type="domain" description="ABC transporter" evidence="3">
    <location>
        <begin position="5"/>
        <end position="235"/>
    </location>
</feature>
<dbReference type="SUPFAM" id="SSF52540">
    <property type="entry name" value="P-loop containing nucleoside triphosphate hydrolases"/>
    <property type="match status" value="1"/>
</dbReference>
<dbReference type="InterPro" id="IPR003593">
    <property type="entry name" value="AAA+_ATPase"/>
</dbReference>
<dbReference type="GO" id="GO:0005524">
    <property type="term" value="F:ATP binding"/>
    <property type="evidence" value="ECO:0007669"/>
    <property type="project" value="UniProtKB-KW"/>
</dbReference>
<dbReference type="PANTHER" id="PTHR43582:SF2">
    <property type="entry name" value="LINEARMYCIN RESISTANCE ATP-BINDING PROTEIN LNRL"/>
    <property type="match status" value="1"/>
</dbReference>
<evidence type="ECO:0000313" key="5">
    <source>
        <dbReference type="Proteomes" id="UP000322976"/>
    </source>
</evidence>
<evidence type="ECO:0000259" key="3">
    <source>
        <dbReference type="PROSITE" id="PS50893"/>
    </source>
</evidence>
<dbReference type="InterPro" id="IPR027417">
    <property type="entry name" value="P-loop_NTPase"/>
</dbReference>
<dbReference type="RefSeq" id="WP_149545616.1">
    <property type="nucleotide sequence ID" value="NZ_VTPS01000013.1"/>
</dbReference>
<keyword evidence="1" id="KW-0547">Nucleotide-binding</keyword>
<evidence type="ECO:0000256" key="2">
    <source>
        <dbReference type="ARBA" id="ARBA00022840"/>
    </source>
</evidence>
<accession>A0A5D8QAG6</accession>
<protein>
    <submittedName>
        <fullName evidence="4">ABC transporter ATP-binding protein</fullName>
    </submittedName>
</protein>
<sequence>MEPIINVLNVSKRYGSVKALDGVSLAIERGSIFGLLGPNGAGKSTLINIISTLIVQDDGDVEIAGLSVQKDAQKIRGMLGLVPQDIALYPTLTARENLLFWGRMYGLGGKKLKGQIDDVLELSGLKDRANERVEGYSGGMKRRLNIAVALMHSPQILIMDEPTVGIDPQSRNFILERIKSFKGSNTTVIYTSHYMEEIEEICDSVAIMDRGKVIASGTVEELHGLAGSLDTIYIKTEEPVSDLSFLKHLQSIENSYADGNTTVISVAHSKEALSSIILAFTRAGHDIRSVDMLKPNLETVFLKLTGRALRD</sequence>
<evidence type="ECO:0000313" key="4">
    <source>
        <dbReference type="EMBL" id="TZE81462.1"/>
    </source>
</evidence>
<dbReference type="PROSITE" id="PS00211">
    <property type="entry name" value="ABC_TRANSPORTER_1"/>
    <property type="match status" value="1"/>
</dbReference>
<dbReference type="AlphaFoldDB" id="A0A5D8QAG6"/>
<dbReference type="Proteomes" id="UP000322976">
    <property type="component" value="Unassembled WGS sequence"/>
</dbReference>
<dbReference type="PROSITE" id="PS50893">
    <property type="entry name" value="ABC_TRANSPORTER_2"/>
    <property type="match status" value="1"/>
</dbReference>
<dbReference type="PANTHER" id="PTHR43582">
    <property type="entry name" value="LINEARMYCIN RESISTANCE ATP-BINDING PROTEIN LNRL"/>
    <property type="match status" value="1"/>
</dbReference>
<dbReference type="Pfam" id="PF00005">
    <property type="entry name" value="ABC_tran"/>
    <property type="match status" value="1"/>
</dbReference>
<organism evidence="4 5">
    <name type="scientific">Calorimonas adulescens</name>
    <dbReference type="NCBI Taxonomy" id="2606906"/>
    <lineage>
        <taxon>Bacteria</taxon>
        <taxon>Bacillati</taxon>
        <taxon>Bacillota</taxon>
        <taxon>Clostridia</taxon>
        <taxon>Thermoanaerobacterales</taxon>
        <taxon>Thermoanaerobacteraceae</taxon>
        <taxon>Calorimonas</taxon>
    </lineage>
</organism>
<name>A0A5D8QAG6_9THEO</name>
<dbReference type="Gene3D" id="3.40.50.300">
    <property type="entry name" value="P-loop containing nucleotide triphosphate hydrolases"/>
    <property type="match status" value="1"/>
</dbReference>
<dbReference type="SMART" id="SM00382">
    <property type="entry name" value="AAA"/>
    <property type="match status" value="1"/>
</dbReference>
<dbReference type="InterPro" id="IPR017871">
    <property type="entry name" value="ABC_transporter-like_CS"/>
</dbReference>
<dbReference type="GO" id="GO:0016887">
    <property type="term" value="F:ATP hydrolysis activity"/>
    <property type="evidence" value="ECO:0007669"/>
    <property type="project" value="InterPro"/>
</dbReference>
<gene>
    <name evidence="4" type="ORF">FWJ32_08950</name>
</gene>